<evidence type="ECO:0000256" key="2">
    <source>
        <dbReference type="SAM" id="Phobius"/>
    </source>
</evidence>
<gene>
    <name evidence="3" type="ORF">SCAR479_06492</name>
</gene>
<proteinExistence type="predicted"/>
<sequence length="162" mass="17535">MISRNLGLICVGCASVWICLGIIPCLKILTLLQEQPNPQAPCKGFNCAEICILSFAALVLGPLTWVLLEWGREKEKRLRLNAVAARGHVEIEREEVVLPPAEAPTVDRDDSGDSHDSGDNDNSLDNDNSGVSEDDLPAEPPPVYQRFAPPGSEVVGLPPYHA</sequence>
<evidence type="ECO:0000256" key="1">
    <source>
        <dbReference type="SAM" id="MobiDB-lite"/>
    </source>
</evidence>
<organism evidence="3 4">
    <name type="scientific">Seiridium cardinale</name>
    <dbReference type="NCBI Taxonomy" id="138064"/>
    <lineage>
        <taxon>Eukaryota</taxon>
        <taxon>Fungi</taxon>
        <taxon>Dikarya</taxon>
        <taxon>Ascomycota</taxon>
        <taxon>Pezizomycotina</taxon>
        <taxon>Sordariomycetes</taxon>
        <taxon>Xylariomycetidae</taxon>
        <taxon>Amphisphaeriales</taxon>
        <taxon>Sporocadaceae</taxon>
        <taxon>Seiridium</taxon>
    </lineage>
</organism>
<feature type="compositionally biased region" description="Basic and acidic residues" evidence="1">
    <location>
        <begin position="105"/>
        <end position="118"/>
    </location>
</feature>
<keyword evidence="2" id="KW-1133">Transmembrane helix</keyword>
<keyword evidence="2" id="KW-0472">Membrane</keyword>
<name>A0ABR2XSV1_9PEZI</name>
<dbReference type="EMBL" id="JARVKM010000025">
    <property type="protein sequence ID" value="KAK9776754.1"/>
    <property type="molecule type" value="Genomic_DNA"/>
</dbReference>
<reference evidence="3 4" key="1">
    <citation type="submission" date="2024-02" db="EMBL/GenBank/DDBJ databases">
        <title>First draft genome assembly of two strains of Seiridium cardinale.</title>
        <authorList>
            <person name="Emiliani G."/>
            <person name="Scali E."/>
        </authorList>
    </citation>
    <scope>NUCLEOTIDE SEQUENCE [LARGE SCALE GENOMIC DNA]</scope>
    <source>
        <strain evidence="3 4">BM-138-000479</strain>
    </source>
</reference>
<comment type="caution">
    <text evidence="3">The sequence shown here is derived from an EMBL/GenBank/DDBJ whole genome shotgun (WGS) entry which is preliminary data.</text>
</comment>
<accession>A0ABR2XSV1</accession>
<keyword evidence="2" id="KW-0812">Transmembrane</keyword>
<evidence type="ECO:0000313" key="4">
    <source>
        <dbReference type="Proteomes" id="UP001465668"/>
    </source>
</evidence>
<keyword evidence="4" id="KW-1185">Reference proteome</keyword>
<feature type="compositionally biased region" description="Low complexity" evidence="1">
    <location>
        <begin position="120"/>
        <end position="131"/>
    </location>
</feature>
<protein>
    <submittedName>
        <fullName evidence="3">Uncharacterized protein</fullName>
    </submittedName>
</protein>
<feature type="region of interest" description="Disordered" evidence="1">
    <location>
        <begin position="96"/>
        <end position="162"/>
    </location>
</feature>
<evidence type="ECO:0000313" key="3">
    <source>
        <dbReference type="EMBL" id="KAK9776754.1"/>
    </source>
</evidence>
<feature type="transmembrane region" description="Helical" evidence="2">
    <location>
        <begin position="45"/>
        <end position="68"/>
    </location>
</feature>
<dbReference type="Proteomes" id="UP001465668">
    <property type="component" value="Unassembled WGS sequence"/>
</dbReference>